<name>A0A9E7JDJ8_9LILI</name>
<sequence length="100" mass="11086">MTSPPQPNLDALVVDQGDNPCGFIRVQWKCIGTPQQLTNLKETVIRREVDSCLTDDSYITCSCQIKPTFAVEAAAKFSHFLSLLRSSLNTNIVTKQLNTV</sequence>
<evidence type="ECO:0000313" key="2">
    <source>
        <dbReference type="Proteomes" id="UP001055439"/>
    </source>
</evidence>
<organism evidence="1 2">
    <name type="scientific">Musa troglodytarum</name>
    <name type="common">fe'i banana</name>
    <dbReference type="NCBI Taxonomy" id="320322"/>
    <lineage>
        <taxon>Eukaryota</taxon>
        <taxon>Viridiplantae</taxon>
        <taxon>Streptophyta</taxon>
        <taxon>Embryophyta</taxon>
        <taxon>Tracheophyta</taxon>
        <taxon>Spermatophyta</taxon>
        <taxon>Magnoliopsida</taxon>
        <taxon>Liliopsida</taxon>
        <taxon>Zingiberales</taxon>
        <taxon>Musaceae</taxon>
        <taxon>Musa</taxon>
    </lineage>
</organism>
<dbReference type="EMBL" id="CP097503">
    <property type="protein sequence ID" value="URD77188.1"/>
    <property type="molecule type" value="Genomic_DNA"/>
</dbReference>
<gene>
    <name evidence="1" type="ORF">MUK42_19392</name>
</gene>
<evidence type="ECO:0000313" key="1">
    <source>
        <dbReference type="EMBL" id="URD77188.1"/>
    </source>
</evidence>
<protein>
    <submittedName>
        <fullName evidence="1">Uncharacterized protein</fullName>
    </submittedName>
</protein>
<proteinExistence type="predicted"/>
<dbReference type="AlphaFoldDB" id="A0A9E7JDJ8"/>
<keyword evidence="2" id="KW-1185">Reference proteome</keyword>
<dbReference type="Proteomes" id="UP001055439">
    <property type="component" value="Chromosome 10"/>
</dbReference>
<accession>A0A9E7JDJ8</accession>
<reference evidence="1" key="1">
    <citation type="submission" date="2022-05" db="EMBL/GenBank/DDBJ databases">
        <title>The Musa troglodytarum L. genome provides insights into the mechanism of non-climacteric behaviour and enrichment of carotenoids.</title>
        <authorList>
            <person name="Wang J."/>
        </authorList>
    </citation>
    <scope>NUCLEOTIDE SEQUENCE</scope>
    <source>
        <tissue evidence="1">Leaf</tissue>
    </source>
</reference>